<evidence type="ECO:0000313" key="1">
    <source>
        <dbReference type="EMBL" id="KAH3874193.1"/>
    </source>
</evidence>
<comment type="caution">
    <text evidence="1">The sequence shown here is derived from an EMBL/GenBank/DDBJ whole genome shotgun (WGS) entry which is preliminary data.</text>
</comment>
<dbReference type="EMBL" id="JAIWYP010000002">
    <property type="protein sequence ID" value="KAH3874193.1"/>
    <property type="molecule type" value="Genomic_DNA"/>
</dbReference>
<name>A0A9D4MCP7_DREPO</name>
<dbReference type="AlphaFoldDB" id="A0A9D4MCP7"/>
<reference evidence="1" key="1">
    <citation type="journal article" date="2019" name="bioRxiv">
        <title>The Genome of the Zebra Mussel, Dreissena polymorpha: A Resource for Invasive Species Research.</title>
        <authorList>
            <person name="McCartney M.A."/>
            <person name="Auch B."/>
            <person name="Kono T."/>
            <person name="Mallez S."/>
            <person name="Zhang Y."/>
            <person name="Obille A."/>
            <person name="Becker A."/>
            <person name="Abrahante J.E."/>
            <person name="Garbe J."/>
            <person name="Badalamenti J.P."/>
            <person name="Herman A."/>
            <person name="Mangelson H."/>
            <person name="Liachko I."/>
            <person name="Sullivan S."/>
            <person name="Sone E.D."/>
            <person name="Koren S."/>
            <person name="Silverstein K.A.T."/>
            <person name="Beckman K.B."/>
            <person name="Gohl D.M."/>
        </authorList>
    </citation>
    <scope>NUCLEOTIDE SEQUENCE</scope>
    <source>
        <strain evidence="1">Duluth1</strain>
        <tissue evidence="1">Whole animal</tissue>
    </source>
</reference>
<reference evidence="1" key="2">
    <citation type="submission" date="2020-11" db="EMBL/GenBank/DDBJ databases">
        <authorList>
            <person name="McCartney M.A."/>
            <person name="Auch B."/>
            <person name="Kono T."/>
            <person name="Mallez S."/>
            <person name="Becker A."/>
            <person name="Gohl D.M."/>
            <person name="Silverstein K.A.T."/>
            <person name="Koren S."/>
            <person name="Bechman K.B."/>
            <person name="Herman A."/>
            <person name="Abrahante J.E."/>
            <person name="Garbe J."/>
        </authorList>
    </citation>
    <scope>NUCLEOTIDE SEQUENCE</scope>
    <source>
        <strain evidence="1">Duluth1</strain>
        <tissue evidence="1">Whole animal</tissue>
    </source>
</reference>
<evidence type="ECO:0000313" key="2">
    <source>
        <dbReference type="Proteomes" id="UP000828390"/>
    </source>
</evidence>
<accession>A0A9D4MCP7</accession>
<dbReference type="Proteomes" id="UP000828390">
    <property type="component" value="Unassembled WGS sequence"/>
</dbReference>
<organism evidence="1 2">
    <name type="scientific">Dreissena polymorpha</name>
    <name type="common">Zebra mussel</name>
    <name type="synonym">Mytilus polymorpha</name>
    <dbReference type="NCBI Taxonomy" id="45954"/>
    <lineage>
        <taxon>Eukaryota</taxon>
        <taxon>Metazoa</taxon>
        <taxon>Spiralia</taxon>
        <taxon>Lophotrochozoa</taxon>
        <taxon>Mollusca</taxon>
        <taxon>Bivalvia</taxon>
        <taxon>Autobranchia</taxon>
        <taxon>Heteroconchia</taxon>
        <taxon>Euheterodonta</taxon>
        <taxon>Imparidentia</taxon>
        <taxon>Neoheterodontei</taxon>
        <taxon>Myida</taxon>
        <taxon>Dreissenoidea</taxon>
        <taxon>Dreissenidae</taxon>
        <taxon>Dreissena</taxon>
    </lineage>
</organism>
<sequence>MVLCASTRDAVSSSVHLRVCRGRPFRRTCLTTRGLQANAQRSADDVNTFPDVLKPQSLVTHQVWERAWKRGTTCRHRLTSGILKIKQPPLTRISERSKNRGRQAY</sequence>
<protein>
    <submittedName>
        <fullName evidence="1">Uncharacterized protein</fullName>
    </submittedName>
</protein>
<gene>
    <name evidence="1" type="ORF">DPMN_037435</name>
</gene>
<proteinExistence type="predicted"/>
<keyword evidence="2" id="KW-1185">Reference proteome</keyword>